<evidence type="ECO:0000256" key="4">
    <source>
        <dbReference type="ARBA" id="ARBA00022833"/>
    </source>
</evidence>
<dbReference type="PANTHER" id="PTHR24393:SF34">
    <property type="entry name" value="PR_SET DOMAIN 13"/>
    <property type="match status" value="1"/>
</dbReference>
<reference evidence="9 10" key="1">
    <citation type="submission" date="2020-02" db="EMBL/GenBank/DDBJ databases">
        <authorList>
            <person name="Ferguson B K."/>
        </authorList>
    </citation>
    <scope>NUCLEOTIDE SEQUENCE [LARGE SCALE GENOMIC DNA]</scope>
</reference>
<keyword evidence="10" id="KW-1185">Reference proteome</keyword>
<dbReference type="PROSITE" id="PS00028">
    <property type="entry name" value="ZINC_FINGER_C2H2_1"/>
    <property type="match status" value="1"/>
</dbReference>
<evidence type="ECO:0000256" key="6">
    <source>
        <dbReference type="PROSITE-ProRule" id="PRU00042"/>
    </source>
</evidence>
<dbReference type="GO" id="GO:0005634">
    <property type="term" value="C:nucleus"/>
    <property type="evidence" value="ECO:0007669"/>
    <property type="project" value="TreeGrafter"/>
</dbReference>
<dbReference type="Pfam" id="PF00096">
    <property type="entry name" value="zf-C2H2"/>
    <property type="match status" value="1"/>
</dbReference>
<keyword evidence="5" id="KW-0539">Nucleus</keyword>
<evidence type="ECO:0000256" key="5">
    <source>
        <dbReference type="ARBA" id="ARBA00023242"/>
    </source>
</evidence>
<organism evidence="9 10">
    <name type="scientific">Nesidiocoris tenuis</name>
    <dbReference type="NCBI Taxonomy" id="355587"/>
    <lineage>
        <taxon>Eukaryota</taxon>
        <taxon>Metazoa</taxon>
        <taxon>Ecdysozoa</taxon>
        <taxon>Arthropoda</taxon>
        <taxon>Hexapoda</taxon>
        <taxon>Insecta</taxon>
        <taxon>Pterygota</taxon>
        <taxon>Neoptera</taxon>
        <taxon>Paraneoptera</taxon>
        <taxon>Hemiptera</taxon>
        <taxon>Heteroptera</taxon>
        <taxon>Panheteroptera</taxon>
        <taxon>Cimicomorpha</taxon>
        <taxon>Miridae</taxon>
        <taxon>Dicyphina</taxon>
        <taxon>Nesidiocoris</taxon>
    </lineage>
</organism>
<sequence>MGRHLGDQLHEDRVAIIDLSVPVVIQKITPLQCDVCGKCFRYNAQDSQFNCDRCAFIGKSETELLVHKILHESQQMEGSGKFECSFCRKTVNESYAKKHMMTHTMERPYSCHICSYSLKKLNLADNSKIWTSPENRQLIRIQHPKKQFDLWVFRDAYKANGSIGIVLKSRIGTELQKKLFLIHIYSESLPEQVSVCPIDTDTVVSKAQIIDSTPSYRNIANNNRHSKAVHSSKNELKCPRCKFKCKTGTHLRRHMRIHSGSKPYQCPHCPYACNSLDNLRKHVIKSKLHPGKSVYECHENECDFTANFSKDFKTHLVQKHRMRMSDAVAQAAGIYKPMFDAQADKVISGEPGDATEGDDEPMSPGVVEEETLEEFIYDEDVDDRLPTLASVALTPSKTNNDEEIVFIHVESSDEKTHLELIHQPTLSRIGEYAKNRNSRLSQSKEPVVPNSGELYGESPDHT</sequence>
<dbReference type="PROSITE" id="PS50157">
    <property type="entry name" value="ZINC_FINGER_C2H2_2"/>
    <property type="match status" value="1"/>
</dbReference>
<evidence type="ECO:0000256" key="7">
    <source>
        <dbReference type="SAM" id="MobiDB-lite"/>
    </source>
</evidence>
<dbReference type="PANTHER" id="PTHR24393">
    <property type="entry name" value="ZINC FINGER PROTEIN"/>
    <property type="match status" value="1"/>
</dbReference>
<evidence type="ECO:0000313" key="10">
    <source>
        <dbReference type="Proteomes" id="UP000479000"/>
    </source>
</evidence>
<dbReference type="SMART" id="SM00355">
    <property type="entry name" value="ZnF_C2H2"/>
    <property type="match status" value="5"/>
</dbReference>
<dbReference type="GO" id="GO:0001228">
    <property type="term" value="F:DNA-binding transcription activator activity, RNA polymerase II-specific"/>
    <property type="evidence" value="ECO:0007669"/>
    <property type="project" value="TreeGrafter"/>
</dbReference>
<feature type="domain" description="C2H2-type" evidence="8">
    <location>
        <begin position="236"/>
        <end position="263"/>
    </location>
</feature>
<dbReference type="OrthoDB" id="6630590at2759"/>
<dbReference type="EMBL" id="CADCXU010005679">
    <property type="protein sequence ID" value="CAA9997295.1"/>
    <property type="molecule type" value="Genomic_DNA"/>
</dbReference>
<evidence type="ECO:0000256" key="3">
    <source>
        <dbReference type="ARBA" id="ARBA00022771"/>
    </source>
</evidence>
<dbReference type="GO" id="GO:0008270">
    <property type="term" value="F:zinc ion binding"/>
    <property type="evidence" value="ECO:0007669"/>
    <property type="project" value="UniProtKB-KW"/>
</dbReference>
<name>A0A6H5G5X8_9HEMI</name>
<keyword evidence="2" id="KW-0677">Repeat</keyword>
<feature type="region of interest" description="Disordered" evidence="7">
    <location>
        <begin position="434"/>
        <end position="462"/>
    </location>
</feature>
<dbReference type="Gene3D" id="3.30.160.60">
    <property type="entry name" value="Classic Zinc Finger"/>
    <property type="match status" value="3"/>
</dbReference>
<evidence type="ECO:0000256" key="2">
    <source>
        <dbReference type="ARBA" id="ARBA00022737"/>
    </source>
</evidence>
<evidence type="ECO:0000256" key="1">
    <source>
        <dbReference type="ARBA" id="ARBA00022723"/>
    </source>
</evidence>
<gene>
    <name evidence="9" type="ORF">NTEN_LOCUS3608</name>
</gene>
<dbReference type="SUPFAM" id="SSF57667">
    <property type="entry name" value="beta-beta-alpha zinc fingers"/>
    <property type="match status" value="2"/>
</dbReference>
<dbReference type="Proteomes" id="UP000479000">
    <property type="component" value="Unassembled WGS sequence"/>
</dbReference>
<keyword evidence="3 6" id="KW-0863">Zinc-finger</keyword>
<dbReference type="GO" id="GO:0000978">
    <property type="term" value="F:RNA polymerase II cis-regulatory region sequence-specific DNA binding"/>
    <property type="evidence" value="ECO:0007669"/>
    <property type="project" value="TreeGrafter"/>
</dbReference>
<dbReference type="InterPro" id="IPR013087">
    <property type="entry name" value="Znf_C2H2_type"/>
</dbReference>
<protein>
    <recommendedName>
        <fullName evidence="8">C2H2-type domain-containing protein</fullName>
    </recommendedName>
</protein>
<keyword evidence="1" id="KW-0479">Metal-binding</keyword>
<keyword evidence="4" id="KW-0862">Zinc</keyword>
<dbReference type="AlphaFoldDB" id="A0A6H5G5X8"/>
<accession>A0A6H5G5X8</accession>
<evidence type="ECO:0000313" key="9">
    <source>
        <dbReference type="EMBL" id="CAA9997295.1"/>
    </source>
</evidence>
<feature type="non-terminal residue" evidence="9">
    <location>
        <position position="462"/>
    </location>
</feature>
<proteinExistence type="predicted"/>
<evidence type="ECO:0000259" key="8">
    <source>
        <dbReference type="PROSITE" id="PS50157"/>
    </source>
</evidence>
<dbReference type="InterPro" id="IPR036236">
    <property type="entry name" value="Znf_C2H2_sf"/>
</dbReference>